<dbReference type="SUPFAM" id="SSF47781">
    <property type="entry name" value="RuvA domain 2-like"/>
    <property type="match status" value="1"/>
</dbReference>
<gene>
    <name evidence="1" type="ORF">IAA93_05820</name>
</gene>
<proteinExistence type="predicted"/>
<evidence type="ECO:0000313" key="1">
    <source>
        <dbReference type="EMBL" id="HJD53223.1"/>
    </source>
</evidence>
<dbReference type="Gene3D" id="1.10.150.320">
    <property type="entry name" value="Photosystem II 12 kDa extrinsic protein"/>
    <property type="match status" value="1"/>
</dbReference>
<organism evidence="1 2">
    <name type="scientific">Candidatus Avibacteroides avistercoris</name>
    <dbReference type="NCBI Taxonomy" id="2840690"/>
    <lineage>
        <taxon>Bacteria</taxon>
        <taxon>Pseudomonadati</taxon>
        <taxon>Bacteroidota</taxon>
        <taxon>Bacteroidia</taxon>
        <taxon>Bacteroidales</taxon>
        <taxon>Bacteroidaceae</taxon>
        <taxon>Bacteroidaceae incertae sedis</taxon>
        <taxon>Candidatus Avibacteroides</taxon>
    </lineage>
</organism>
<evidence type="ECO:0000313" key="2">
    <source>
        <dbReference type="Proteomes" id="UP000787625"/>
    </source>
</evidence>
<reference evidence="1" key="1">
    <citation type="journal article" date="2021" name="PeerJ">
        <title>Extensive microbial diversity within the chicken gut microbiome revealed by metagenomics and culture.</title>
        <authorList>
            <person name="Gilroy R."/>
            <person name="Ravi A."/>
            <person name="Getino M."/>
            <person name="Pursley I."/>
            <person name="Horton D.L."/>
            <person name="Alikhan N.F."/>
            <person name="Baker D."/>
            <person name="Gharbi K."/>
            <person name="Hall N."/>
            <person name="Watson M."/>
            <person name="Adriaenssens E.M."/>
            <person name="Foster-Nyarko E."/>
            <person name="Jarju S."/>
            <person name="Secka A."/>
            <person name="Antonio M."/>
            <person name="Oren A."/>
            <person name="Chaudhuri R.R."/>
            <person name="La Ragione R."/>
            <person name="Hildebrand F."/>
            <person name="Pallen M.J."/>
        </authorList>
    </citation>
    <scope>NUCLEOTIDE SEQUENCE</scope>
    <source>
        <strain evidence="1">MalCec1-1739</strain>
    </source>
</reference>
<comment type="caution">
    <text evidence="1">The sequence shown here is derived from an EMBL/GenBank/DDBJ whole genome shotgun (WGS) entry which is preliminary data.</text>
</comment>
<dbReference type="InterPro" id="IPR010994">
    <property type="entry name" value="RuvA_2-like"/>
</dbReference>
<dbReference type="AlphaFoldDB" id="A0A9D2UIZ0"/>
<reference evidence="1" key="2">
    <citation type="submission" date="2021-04" db="EMBL/GenBank/DDBJ databases">
        <authorList>
            <person name="Gilroy R."/>
        </authorList>
    </citation>
    <scope>NUCLEOTIDE SEQUENCE</scope>
    <source>
        <strain evidence="1">MalCec1-1739</strain>
    </source>
</reference>
<name>A0A9D2UIZ0_9BACT</name>
<dbReference type="Proteomes" id="UP000787625">
    <property type="component" value="Unassembled WGS sequence"/>
</dbReference>
<accession>A0A9D2UIZ0</accession>
<protein>
    <submittedName>
        <fullName evidence="1">Helix-hairpin-helix domain-containing protein</fullName>
    </submittedName>
</protein>
<dbReference type="Pfam" id="PF12836">
    <property type="entry name" value="HHH_3"/>
    <property type="match status" value="1"/>
</dbReference>
<sequence>MKTLLISIMTAICTVGNICGQSVTTQSVIDDIAEMAAGHDGSNEAEAEEVKEMLSALADAKIDINAATRQQLEALPFLSPMQVEDILYYVYAYGPMESLDELGLIEGLDASTARLLRPFLTTTGGTGQTTPGLAAMMRRGRSEITARLRRSLDDKRGYADVDEATRQAIPGTYYLGSPLYLSVKYAYRYGDRMSIGVTAEKDPGEQFFEGTNAKGYDFYSAHFFVRDIGRLKALAVGDYKASFGRGLVMSNDFYMGKNVYMSSLYSRRGGLRRHASTDENNFMRGAGATVDWGKVEWTVMYSFRRLDANVENSLITSLKSDGYHRLARDIRARNAVANHLIGSNLTYHGSIFDIGMTVVGDFFNRPFTNDGEPYRAHYPEGRRFFNAGVHYDLRWRNIFIGGETAVDGRGRIATLNSIDIYPASGYRLFVLHRHYDRGYAAMHSRAMSSSGVTRNERGVMCGIEVTAVRSLSLSLAIDCYRHPWLRYGADRPSSGCEVLARAVCVPRDGLTLEAYYRRRERLADITGDGGDARAARTLADKLRLCMTYAGDERFEIRTYIDCCLAKGRDNKRTRGVALTQRASWCIPHTPLRCAAAFALFDTDDYDARIYIPSVSLPQTFYRPAAYGRGISFSALVGCDIRRWMSISAHCAVTASDDRDTIGSGPELSQGNVRSEVAAIATFRF</sequence>
<dbReference type="EMBL" id="DWUP01000127">
    <property type="protein sequence ID" value="HJD53223.1"/>
    <property type="molecule type" value="Genomic_DNA"/>
</dbReference>